<proteinExistence type="predicted"/>
<protein>
    <recommendedName>
        <fullName evidence="2">TY-Chap N-terminal domain-containing protein</fullName>
    </recommendedName>
</protein>
<reference evidence="3" key="1">
    <citation type="journal article" date="2021" name="Front. Microbiol.">
        <title>Comprehensive Comparative Genomics and Phenotyping of Methylobacterium Species.</title>
        <authorList>
            <person name="Alessa O."/>
            <person name="Ogura Y."/>
            <person name="Fujitani Y."/>
            <person name="Takami H."/>
            <person name="Hayashi T."/>
            <person name="Sahin N."/>
            <person name="Tani A."/>
        </authorList>
    </citation>
    <scope>NUCLEOTIDE SEQUENCE</scope>
    <source>
        <strain evidence="3">DSM 23632</strain>
    </source>
</reference>
<dbReference type="InterPro" id="IPR054344">
    <property type="entry name" value="TY-Chap_N"/>
</dbReference>
<feature type="domain" description="TY-Chap N-terminal" evidence="2">
    <location>
        <begin position="58"/>
        <end position="158"/>
    </location>
</feature>
<comment type="caution">
    <text evidence="3">The sequence shown here is derived from an EMBL/GenBank/DDBJ whole genome shotgun (WGS) entry which is preliminary data.</text>
</comment>
<dbReference type="Proteomes" id="UP001055057">
    <property type="component" value="Unassembled WGS sequence"/>
</dbReference>
<accession>A0ABQ4U4V7</accession>
<sequence>MSRGRMRLPWRTAIALAALAASPPSWAGDARDRFVATHHCEILSRLWRIYDRGPHDTSKDRFLAVTLAGRPQSYVQCIFTDDDARMLCEAASGAYRGRDDPDRGVALPAESIAALRRLGFEQPDRKGNFEMTVDLGSPPRLDDVARLMLVALHDAYGGDAASVLELTAPMARYPGRTCGLAQMRVNARPGTPAPPR</sequence>
<organism evidence="3 4">
    <name type="scientific">Methylobacterium trifolii</name>
    <dbReference type="NCBI Taxonomy" id="1003092"/>
    <lineage>
        <taxon>Bacteria</taxon>
        <taxon>Pseudomonadati</taxon>
        <taxon>Pseudomonadota</taxon>
        <taxon>Alphaproteobacteria</taxon>
        <taxon>Hyphomicrobiales</taxon>
        <taxon>Methylobacteriaceae</taxon>
        <taxon>Methylobacterium</taxon>
    </lineage>
</organism>
<feature type="signal peptide" evidence="1">
    <location>
        <begin position="1"/>
        <end position="27"/>
    </location>
</feature>
<dbReference type="Pfam" id="PF22552">
    <property type="entry name" value="TY-Chap3"/>
    <property type="match status" value="1"/>
</dbReference>
<gene>
    <name evidence="3" type="ORF">MPOCJGCO_4067</name>
</gene>
<keyword evidence="1" id="KW-0732">Signal</keyword>
<evidence type="ECO:0000313" key="3">
    <source>
        <dbReference type="EMBL" id="GJE61939.1"/>
    </source>
</evidence>
<evidence type="ECO:0000259" key="2">
    <source>
        <dbReference type="Pfam" id="PF22552"/>
    </source>
</evidence>
<feature type="chain" id="PRO_5047479517" description="TY-Chap N-terminal domain-containing protein" evidence="1">
    <location>
        <begin position="28"/>
        <end position="196"/>
    </location>
</feature>
<reference evidence="3" key="2">
    <citation type="submission" date="2021-08" db="EMBL/GenBank/DDBJ databases">
        <authorList>
            <person name="Tani A."/>
            <person name="Ola A."/>
            <person name="Ogura Y."/>
            <person name="Katsura K."/>
            <person name="Hayashi T."/>
        </authorList>
    </citation>
    <scope>NUCLEOTIDE SEQUENCE</scope>
    <source>
        <strain evidence="3">DSM 23632</strain>
    </source>
</reference>
<name>A0ABQ4U4V7_9HYPH</name>
<dbReference type="EMBL" id="BPRB01000258">
    <property type="protein sequence ID" value="GJE61939.1"/>
    <property type="molecule type" value="Genomic_DNA"/>
</dbReference>
<keyword evidence="4" id="KW-1185">Reference proteome</keyword>
<evidence type="ECO:0000256" key="1">
    <source>
        <dbReference type="SAM" id="SignalP"/>
    </source>
</evidence>
<evidence type="ECO:0000313" key="4">
    <source>
        <dbReference type="Proteomes" id="UP001055057"/>
    </source>
</evidence>
<dbReference type="RefSeq" id="WP_238184493.1">
    <property type="nucleotide sequence ID" value="NZ_BPRB01000258.1"/>
</dbReference>